<evidence type="ECO:0000313" key="1">
    <source>
        <dbReference type="EMBL" id="KAA6395454.1"/>
    </source>
</evidence>
<comment type="caution">
    <text evidence="1">The sequence shown here is derived from an EMBL/GenBank/DDBJ whole genome shotgun (WGS) entry which is preliminary data.</text>
</comment>
<organism evidence="1 2">
    <name type="scientific">Streblomastix strix</name>
    <dbReference type="NCBI Taxonomy" id="222440"/>
    <lineage>
        <taxon>Eukaryota</taxon>
        <taxon>Metamonada</taxon>
        <taxon>Preaxostyla</taxon>
        <taxon>Oxymonadida</taxon>
        <taxon>Streblomastigidae</taxon>
        <taxon>Streblomastix</taxon>
    </lineage>
</organism>
<dbReference type="EMBL" id="SNRW01001680">
    <property type="protein sequence ID" value="KAA6395454.1"/>
    <property type="molecule type" value="Genomic_DNA"/>
</dbReference>
<dbReference type="AlphaFoldDB" id="A0A5J4WKC2"/>
<name>A0A5J4WKC2_9EUKA</name>
<gene>
    <name evidence="1" type="ORF">EZS28_009018</name>
</gene>
<proteinExistence type="predicted"/>
<dbReference type="Proteomes" id="UP000324800">
    <property type="component" value="Unassembled WGS sequence"/>
</dbReference>
<evidence type="ECO:0000313" key="2">
    <source>
        <dbReference type="Proteomes" id="UP000324800"/>
    </source>
</evidence>
<sequence length="221" mass="26213">MHDEQKISDFKKKLLQIEIRNARIDALMQEMDEDFAAIMNGTQVRRVSHKAYSQNIQISVSKSDDIMKRASFLRRRRREMSQEAVNRAFGVKAQETEQERDQRQQNLLKFVRDSLVNVKQTEKYFREIREEVLPSELWKRTLRRHIRLSGALTEAQQTFLGGDGFNEKGEWKNNVWKVTASVMKWKKKAATQIDNRLKQDQQKGPKYFISRPDKYIGQKCF</sequence>
<reference evidence="1 2" key="1">
    <citation type="submission" date="2019-03" db="EMBL/GenBank/DDBJ databases">
        <title>Single cell metagenomics reveals metabolic interactions within the superorganism composed of flagellate Streblomastix strix and complex community of Bacteroidetes bacteria on its surface.</title>
        <authorList>
            <person name="Treitli S.C."/>
            <person name="Kolisko M."/>
            <person name="Husnik F."/>
            <person name="Keeling P."/>
            <person name="Hampl V."/>
        </authorList>
    </citation>
    <scope>NUCLEOTIDE SEQUENCE [LARGE SCALE GENOMIC DNA]</scope>
    <source>
        <strain evidence="1">ST1C</strain>
    </source>
</reference>
<accession>A0A5J4WKC2</accession>
<protein>
    <submittedName>
        <fullName evidence="1">Uncharacterized protein</fullName>
    </submittedName>
</protein>